<evidence type="ECO:0000256" key="8">
    <source>
        <dbReference type="ARBA" id="ARBA00022723"/>
    </source>
</evidence>
<dbReference type="Pfam" id="PF00650">
    <property type="entry name" value="CRAL_TRIO"/>
    <property type="match status" value="1"/>
</dbReference>
<dbReference type="GO" id="GO:0008526">
    <property type="term" value="F:phosphatidylinositol transfer activity"/>
    <property type="evidence" value="ECO:0007669"/>
    <property type="project" value="UniProtKB-UniRule"/>
</dbReference>
<keyword evidence="12 16" id="KW-0445">Lipid transport</keyword>
<evidence type="ECO:0000313" key="19">
    <source>
        <dbReference type="EMBL" id="RPA84585.1"/>
    </source>
</evidence>
<dbReference type="GO" id="GO:0005886">
    <property type="term" value="C:plasma membrane"/>
    <property type="evidence" value="ECO:0007669"/>
    <property type="project" value="TreeGrafter"/>
</dbReference>
<evidence type="ECO:0000256" key="2">
    <source>
        <dbReference type="ARBA" id="ARBA00004406"/>
    </source>
</evidence>
<accession>A0A3N4IEP4</accession>
<dbReference type="PANTHER" id="PTHR47669:SF1">
    <property type="entry name" value="PHOSPHATIDYLINOSITOL TRANSFER PROTEIN SFH5"/>
    <property type="match status" value="1"/>
</dbReference>
<evidence type="ECO:0000313" key="20">
    <source>
        <dbReference type="Proteomes" id="UP000275078"/>
    </source>
</evidence>
<keyword evidence="20" id="KW-1185">Reference proteome</keyword>
<evidence type="ECO:0000256" key="17">
    <source>
        <dbReference type="SAM" id="MobiDB-lite"/>
    </source>
</evidence>
<dbReference type="Pfam" id="PF03765">
    <property type="entry name" value="CRAL_TRIO_N"/>
    <property type="match status" value="1"/>
</dbReference>
<dbReference type="GO" id="GO:0043001">
    <property type="term" value="P:Golgi to plasma membrane protein transport"/>
    <property type="evidence" value="ECO:0007669"/>
    <property type="project" value="TreeGrafter"/>
</dbReference>
<keyword evidence="7" id="KW-0349">Heme</keyword>
<dbReference type="GO" id="GO:0046872">
    <property type="term" value="F:metal ion binding"/>
    <property type="evidence" value="ECO:0007669"/>
    <property type="project" value="UniProtKB-KW"/>
</dbReference>
<dbReference type="PROSITE" id="PS50191">
    <property type="entry name" value="CRAL_TRIO"/>
    <property type="match status" value="1"/>
</dbReference>
<feature type="compositionally biased region" description="Basic and acidic residues" evidence="17">
    <location>
        <begin position="367"/>
        <end position="386"/>
    </location>
</feature>
<evidence type="ECO:0000256" key="3">
    <source>
        <dbReference type="ARBA" id="ARBA00006667"/>
    </source>
</evidence>
<evidence type="ECO:0000256" key="1">
    <source>
        <dbReference type="ARBA" id="ARBA00001970"/>
    </source>
</evidence>
<evidence type="ECO:0000256" key="6">
    <source>
        <dbReference type="ARBA" id="ARBA00022490"/>
    </source>
</evidence>
<dbReference type="SUPFAM" id="SSF46938">
    <property type="entry name" value="CRAL/TRIO N-terminal domain"/>
    <property type="match status" value="1"/>
</dbReference>
<dbReference type="Proteomes" id="UP000275078">
    <property type="component" value="Unassembled WGS sequence"/>
</dbReference>
<comment type="similarity">
    <text evidence="3 16">Belongs to the SFH5 family.</text>
</comment>
<dbReference type="InterPro" id="IPR036273">
    <property type="entry name" value="CRAL/TRIO_N_dom_sf"/>
</dbReference>
<evidence type="ECO:0000256" key="5">
    <source>
        <dbReference type="ARBA" id="ARBA00022448"/>
    </source>
</evidence>
<evidence type="ECO:0000256" key="11">
    <source>
        <dbReference type="ARBA" id="ARBA00023004"/>
    </source>
</evidence>
<keyword evidence="8" id="KW-0479">Metal-binding</keyword>
<dbReference type="GO" id="GO:0032541">
    <property type="term" value="C:cortical endoplasmic reticulum"/>
    <property type="evidence" value="ECO:0007669"/>
    <property type="project" value="TreeGrafter"/>
</dbReference>
<organism evidence="19 20">
    <name type="scientific">Ascobolus immersus RN42</name>
    <dbReference type="NCBI Taxonomy" id="1160509"/>
    <lineage>
        <taxon>Eukaryota</taxon>
        <taxon>Fungi</taxon>
        <taxon>Dikarya</taxon>
        <taxon>Ascomycota</taxon>
        <taxon>Pezizomycotina</taxon>
        <taxon>Pezizomycetes</taxon>
        <taxon>Pezizales</taxon>
        <taxon>Ascobolaceae</taxon>
        <taxon>Ascobolus</taxon>
    </lineage>
</organism>
<evidence type="ECO:0000256" key="9">
    <source>
        <dbReference type="ARBA" id="ARBA00022824"/>
    </source>
</evidence>
<dbReference type="GO" id="GO:0005789">
    <property type="term" value="C:endoplasmic reticulum membrane"/>
    <property type="evidence" value="ECO:0007669"/>
    <property type="project" value="UniProtKB-SubCell"/>
</dbReference>
<feature type="region of interest" description="Disordered" evidence="17">
    <location>
        <begin position="305"/>
        <end position="328"/>
    </location>
</feature>
<keyword evidence="6 16" id="KW-0963">Cytoplasm</keyword>
<dbReference type="PANTHER" id="PTHR47669">
    <property type="entry name" value="PHOSPHATIDYLINOSITOL TRANSFER PROTEIN SFH5"/>
    <property type="match status" value="1"/>
</dbReference>
<dbReference type="SUPFAM" id="SSF52087">
    <property type="entry name" value="CRAL/TRIO domain"/>
    <property type="match status" value="1"/>
</dbReference>
<comment type="catalytic activity">
    <reaction evidence="14">
        <text>a 1,2-diacyl-sn-glycero-3-phospho-(1D-myo-inositol)(in) = a 1,2-diacyl-sn-glycero-3-phospho-(1D-myo-inositol)(out)</text>
        <dbReference type="Rhea" id="RHEA:38691"/>
        <dbReference type="ChEBI" id="CHEBI:57880"/>
    </reaction>
    <physiologicalReaction direction="left-to-right" evidence="14">
        <dbReference type="Rhea" id="RHEA:38692"/>
    </physiologicalReaction>
</comment>
<evidence type="ECO:0000256" key="13">
    <source>
        <dbReference type="ARBA" id="ARBA00023136"/>
    </source>
</evidence>
<gene>
    <name evidence="19" type="ORF">BJ508DRAFT_317511</name>
</gene>
<feature type="region of interest" description="Disordered" evidence="17">
    <location>
        <begin position="352"/>
        <end position="408"/>
    </location>
</feature>
<keyword evidence="11" id="KW-0408">Iron</keyword>
<keyword evidence="10 16" id="KW-0492">Microsome</keyword>
<evidence type="ECO:0000256" key="16">
    <source>
        <dbReference type="RuleBase" id="RU367059"/>
    </source>
</evidence>
<name>A0A3N4IEP4_ASCIM</name>
<feature type="domain" description="CRAL-TRIO" evidence="18">
    <location>
        <begin position="148"/>
        <end position="286"/>
    </location>
</feature>
<evidence type="ECO:0000256" key="7">
    <source>
        <dbReference type="ARBA" id="ARBA00022617"/>
    </source>
</evidence>
<comment type="subcellular location">
    <subcellularLocation>
        <location evidence="16">Cytoplasm</location>
    </subcellularLocation>
    <subcellularLocation>
        <location evidence="2 16">Endoplasmic reticulum membrane</location>
        <topology evidence="2 16">Peripheral membrane protein</topology>
    </subcellularLocation>
    <subcellularLocation>
        <location evidence="16">Microsome membrane</location>
        <topology evidence="16">Peripheral membrane protein</topology>
    </subcellularLocation>
</comment>
<dbReference type="AlphaFoldDB" id="A0A3N4IEP4"/>
<proteinExistence type="inferred from homology"/>
<keyword evidence="9 16" id="KW-0256">Endoplasmic reticulum</keyword>
<keyword evidence="5 16" id="KW-0813">Transport</keyword>
<dbReference type="SMART" id="SM00516">
    <property type="entry name" value="SEC14"/>
    <property type="match status" value="1"/>
</dbReference>
<evidence type="ECO:0000256" key="12">
    <source>
        <dbReference type="ARBA" id="ARBA00023055"/>
    </source>
</evidence>
<dbReference type="STRING" id="1160509.A0A3N4IEP4"/>
<evidence type="ECO:0000256" key="15">
    <source>
        <dbReference type="ARBA" id="ARBA00024180"/>
    </source>
</evidence>
<dbReference type="InterPro" id="IPR011074">
    <property type="entry name" value="CRAL/TRIO_N_dom"/>
</dbReference>
<protein>
    <recommendedName>
        <fullName evidence="4 16">Phosphatidylinositol transfer protein SFH5</fullName>
        <shortName evidence="16">PITP SFH5</shortName>
    </recommendedName>
</protein>
<dbReference type="Gene3D" id="3.40.525.10">
    <property type="entry name" value="CRAL-TRIO lipid binding domain"/>
    <property type="match status" value="1"/>
</dbReference>
<reference evidence="19 20" key="1">
    <citation type="journal article" date="2018" name="Nat. Ecol. Evol.">
        <title>Pezizomycetes genomes reveal the molecular basis of ectomycorrhizal truffle lifestyle.</title>
        <authorList>
            <person name="Murat C."/>
            <person name="Payen T."/>
            <person name="Noel B."/>
            <person name="Kuo A."/>
            <person name="Morin E."/>
            <person name="Chen J."/>
            <person name="Kohler A."/>
            <person name="Krizsan K."/>
            <person name="Balestrini R."/>
            <person name="Da Silva C."/>
            <person name="Montanini B."/>
            <person name="Hainaut M."/>
            <person name="Levati E."/>
            <person name="Barry K.W."/>
            <person name="Belfiori B."/>
            <person name="Cichocki N."/>
            <person name="Clum A."/>
            <person name="Dockter R.B."/>
            <person name="Fauchery L."/>
            <person name="Guy J."/>
            <person name="Iotti M."/>
            <person name="Le Tacon F."/>
            <person name="Lindquist E.A."/>
            <person name="Lipzen A."/>
            <person name="Malagnac F."/>
            <person name="Mello A."/>
            <person name="Molinier V."/>
            <person name="Miyauchi S."/>
            <person name="Poulain J."/>
            <person name="Riccioni C."/>
            <person name="Rubini A."/>
            <person name="Sitrit Y."/>
            <person name="Splivallo R."/>
            <person name="Traeger S."/>
            <person name="Wang M."/>
            <person name="Zifcakova L."/>
            <person name="Wipf D."/>
            <person name="Zambonelli A."/>
            <person name="Paolocci F."/>
            <person name="Nowrousian M."/>
            <person name="Ottonello S."/>
            <person name="Baldrian P."/>
            <person name="Spatafora J.W."/>
            <person name="Henrissat B."/>
            <person name="Nagy L.G."/>
            <person name="Aury J.M."/>
            <person name="Wincker P."/>
            <person name="Grigoriev I.V."/>
            <person name="Bonfante P."/>
            <person name="Martin F.M."/>
        </authorList>
    </citation>
    <scope>NUCLEOTIDE SEQUENCE [LARGE SCALE GENOMIC DNA]</scope>
    <source>
        <strain evidence="19 20">RN42</strain>
    </source>
</reference>
<dbReference type="InterPro" id="IPR001251">
    <property type="entry name" value="CRAL-TRIO_dom"/>
</dbReference>
<dbReference type="GO" id="GO:0017157">
    <property type="term" value="P:regulation of exocytosis"/>
    <property type="evidence" value="ECO:0007669"/>
    <property type="project" value="TreeGrafter"/>
</dbReference>
<evidence type="ECO:0000256" key="10">
    <source>
        <dbReference type="ARBA" id="ARBA00022848"/>
    </source>
</evidence>
<comment type="function">
    <text evidence="15">Non-classical phosphatidylinositol (PtdIns) transfer protein (PITP), which exhibits PtdIns-binding/transfer activity in the absence of detectable PtdCho-binding/transfer activity. Regulates PtdIns(4,5)P2 homeostasis at the plasma membrane. Heme-binding protein that may play a role in organic oxidant-induced stress responses.</text>
</comment>
<feature type="compositionally biased region" description="Low complexity" evidence="17">
    <location>
        <begin position="387"/>
        <end position="399"/>
    </location>
</feature>
<dbReference type="EMBL" id="ML119658">
    <property type="protein sequence ID" value="RPA84585.1"/>
    <property type="molecule type" value="Genomic_DNA"/>
</dbReference>
<sequence>MAETTTATPPTAATPVKPNWPSLADDHALNAFHKRLSGILSDTGYAEIWGIELSAASPPPFTTFQILQKFLRANQNNLDKAAEQLGNTLKWRKEFQPLELLKRDYSSKKFKGLGYNTKVVVPDGTEKVVCWNVYGDVESIKETFGDLDEFIRFRVALMELTIQNLNIATSTTPIPDFSSSSATFDPYQAIQVHDYKGISFLRPDPLVKAASSKTIELFSKYYPELLEKKFFVNVPWIMEKFFATFKLILPAATTKKFVLLNKGSDLVKRLGSDIPQAYGGTKESLAVIGETVPLSAAESVSEEEAPALVPVAEAKTEESDASTPAAAPAVADAPVATSALASADAPVAAPAATPVAPEPVAATAAAEESKVEDEKKASEALAKEDGAAAAPAGAVATAEVIKEETSKA</sequence>
<dbReference type="CDD" id="cd00170">
    <property type="entry name" value="SEC14"/>
    <property type="match status" value="1"/>
</dbReference>
<keyword evidence="13 16" id="KW-0472">Membrane</keyword>
<evidence type="ECO:0000256" key="4">
    <source>
        <dbReference type="ARBA" id="ARBA00018320"/>
    </source>
</evidence>
<comment type="cofactor">
    <cofactor evidence="1">
        <name>heme b</name>
        <dbReference type="ChEBI" id="CHEBI:60344"/>
    </cofactor>
</comment>
<dbReference type="InterPro" id="IPR036865">
    <property type="entry name" value="CRAL-TRIO_dom_sf"/>
</dbReference>
<dbReference type="InterPro" id="IPR042938">
    <property type="entry name" value="Sfh5"/>
</dbReference>
<feature type="compositionally biased region" description="Low complexity" evidence="17">
    <location>
        <begin position="352"/>
        <end position="366"/>
    </location>
</feature>
<evidence type="ECO:0000259" key="18">
    <source>
        <dbReference type="PROSITE" id="PS50191"/>
    </source>
</evidence>
<dbReference type="GO" id="GO:0005829">
    <property type="term" value="C:cytosol"/>
    <property type="evidence" value="ECO:0007669"/>
    <property type="project" value="TreeGrafter"/>
</dbReference>
<evidence type="ECO:0000256" key="14">
    <source>
        <dbReference type="ARBA" id="ARBA00024146"/>
    </source>
</evidence>
<dbReference type="OrthoDB" id="75724at2759"/>